<sequence length="260" mass="29325">MATATSSSKQPVCVPDSVTEDKVVHWKIHRRQLVNPSVSICELVDDASGKIDIRAPGYGWVTKMKDEGAVVVPGEGGISGERITDASASIPMVHAIPELHVSETVADEIALQDQQSLLAARKLVLLVDLDQTIIHTTNDPKAFKYKDVHRYRLPGSPLVYHTRLRPHLEKVLDCLSQYYQMHICTFGNRVYAHQLASMIDPKRRYFSQRILSRDECFNPVTKSANLKALFPRGLNLVCIIDDRGEVWDWSSNLIHVKPYR</sequence>
<dbReference type="NCBIfam" id="TIGR02250">
    <property type="entry name" value="FCP1_euk"/>
    <property type="match status" value="1"/>
</dbReference>
<dbReference type="PROSITE" id="PS50969">
    <property type="entry name" value="FCP1"/>
    <property type="match status" value="1"/>
</dbReference>
<comment type="subcellular location">
    <subcellularLocation>
        <location evidence="1 6">Nucleus</location>
    </subcellularLocation>
</comment>
<comment type="catalytic activity">
    <reaction evidence="5 6">
        <text>O-phospho-L-threonyl-[protein] + H2O = L-threonyl-[protein] + phosphate</text>
        <dbReference type="Rhea" id="RHEA:47004"/>
        <dbReference type="Rhea" id="RHEA-COMP:11060"/>
        <dbReference type="Rhea" id="RHEA-COMP:11605"/>
        <dbReference type="ChEBI" id="CHEBI:15377"/>
        <dbReference type="ChEBI" id="CHEBI:30013"/>
        <dbReference type="ChEBI" id="CHEBI:43474"/>
        <dbReference type="ChEBI" id="CHEBI:61977"/>
        <dbReference type="EC" id="3.1.3.16"/>
    </reaction>
</comment>
<dbReference type="CDD" id="cd07521">
    <property type="entry name" value="HAD_FCP1-like"/>
    <property type="match status" value="1"/>
</dbReference>
<evidence type="ECO:0000256" key="2">
    <source>
        <dbReference type="ARBA" id="ARBA00022801"/>
    </source>
</evidence>
<keyword evidence="2 6" id="KW-0378">Hydrolase</keyword>
<gene>
    <name evidence="7" type="ORF">SMTD_LOCUS17026</name>
</gene>
<dbReference type="InterPro" id="IPR011947">
    <property type="entry name" value="FCP1_euk"/>
</dbReference>
<dbReference type="SMART" id="SM00577">
    <property type="entry name" value="CPDc"/>
    <property type="match status" value="1"/>
</dbReference>
<evidence type="ECO:0000256" key="6">
    <source>
        <dbReference type="RuleBase" id="RU366066"/>
    </source>
</evidence>
<dbReference type="Pfam" id="PF03031">
    <property type="entry name" value="NIF"/>
    <property type="match status" value="1"/>
</dbReference>
<dbReference type="STRING" id="31246.A0A183PRN9"/>
<keyword evidence="3 6" id="KW-0539">Nucleus</keyword>
<dbReference type="InterPro" id="IPR036412">
    <property type="entry name" value="HAD-like_sf"/>
</dbReference>
<dbReference type="PANTHER" id="PTHR23081">
    <property type="entry name" value="RNA POLYMERASE II CTD PHOSPHATASE"/>
    <property type="match status" value="1"/>
</dbReference>
<dbReference type="EMBL" id="UZAL01038084">
    <property type="protein sequence ID" value="VDP72996.1"/>
    <property type="molecule type" value="Genomic_DNA"/>
</dbReference>
<dbReference type="GO" id="GO:0005634">
    <property type="term" value="C:nucleus"/>
    <property type="evidence" value="ECO:0007669"/>
    <property type="project" value="UniProtKB-SubCell"/>
</dbReference>
<dbReference type="Gene3D" id="3.40.50.1000">
    <property type="entry name" value="HAD superfamily/HAD-like"/>
    <property type="match status" value="1"/>
</dbReference>
<protein>
    <recommendedName>
        <fullName evidence="6">RNA polymerase II subunit A C-terminal domain phosphatase</fullName>
        <ecNumber evidence="6">3.1.3.16</ecNumber>
    </recommendedName>
</protein>
<evidence type="ECO:0000256" key="4">
    <source>
        <dbReference type="ARBA" id="ARBA00047761"/>
    </source>
</evidence>
<dbReference type="AlphaFoldDB" id="A0A183PRN9"/>
<comment type="catalytic activity">
    <reaction evidence="4 6">
        <text>O-phospho-L-seryl-[protein] + H2O = L-seryl-[protein] + phosphate</text>
        <dbReference type="Rhea" id="RHEA:20629"/>
        <dbReference type="Rhea" id="RHEA-COMP:9863"/>
        <dbReference type="Rhea" id="RHEA-COMP:11604"/>
        <dbReference type="ChEBI" id="CHEBI:15377"/>
        <dbReference type="ChEBI" id="CHEBI:29999"/>
        <dbReference type="ChEBI" id="CHEBI:43474"/>
        <dbReference type="ChEBI" id="CHEBI:83421"/>
        <dbReference type="EC" id="3.1.3.16"/>
    </reaction>
</comment>
<dbReference type="InterPro" id="IPR023214">
    <property type="entry name" value="HAD_sf"/>
</dbReference>
<dbReference type="SUPFAM" id="SSF56784">
    <property type="entry name" value="HAD-like"/>
    <property type="match status" value="1"/>
</dbReference>
<evidence type="ECO:0000256" key="1">
    <source>
        <dbReference type="ARBA" id="ARBA00004123"/>
    </source>
</evidence>
<dbReference type="InterPro" id="IPR039189">
    <property type="entry name" value="Fcp1"/>
</dbReference>
<proteinExistence type="predicted"/>
<dbReference type="PANTHER" id="PTHR23081:SF36">
    <property type="entry name" value="RNA POLYMERASE II SUBUNIT A C-TERMINAL DOMAIN PHOSPHATASE"/>
    <property type="match status" value="1"/>
</dbReference>
<accession>A0A183PRN9</accession>
<evidence type="ECO:0000256" key="5">
    <source>
        <dbReference type="ARBA" id="ARBA00048336"/>
    </source>
</evidence>
<organism evidence="7 8">
    <name type="scientific">Schistosoma mattheei</name>
    <dbReference type="NCBI Taxonomy" id="31246"/>
    <lineage>
        <taxon>Eukaryota</taxon>
        <taxon>Metazoa</taxon>
        <taxon>Spiralia</taxon>
        <taxon>Lophotrochozoa</taxon>
        <taxon>Platyhelminthes</taxon>
        <taxon>Trematoda</taxon>
        <taxon>Digenea</taxon>
        <taxon>Strigeidida</taxon>
        <taxon>Schistosomatoidea</taxon>
        <taxon>Schistosomatidae</taxon>
        <taxon>Schistosoma</taxon>
    </lineage>
</organism>
<dbReference type="GO" id="GO:0008420">
    <property type="term" value="F:RNA polymerase II CTD heptapeptide repeat phosphatase activity"/>
    <property type="evidence" value="ECO:0007669"/>
    <property type="project" value="UniProtKB-UniRule"/>
</dbReference>
<keyword evidence="8" id="KW-1185">Reference proteome</keyword>
<dbReference type="EC" id="3.1.3.16" evidence="6"/>
<name>A0A183PRN9_9TREM</name>
<reference evidence="7 8" key="1">
    <citation type="submission" date="2018-11" db="EMBL/GenBank/DDBJ databases">
        <authorList>
            <consortium name="Pathogen Informatics"/>
        </authorList>
    </citation>
    <scope>NUCLEOTIDE SEQUENCE [LARGE SCALE GENOMIC DNA]</scope>
    <source>
        <strain>Denwood</strain>
        <strain evidence="8">Zambia</strain>
    </source>
</reference>
<dbReference type="Proteomes" id="UP000269396">
    <property type="component" value="Unassembled WGS sequence"/>
</dbReference>
<comment type="function">
    <text evidence="6">This promotes the activity of RNA polymerase II.</text>
</comment>
<evidence type="ECO:0000313" key="8">
    <source>
        <dbReference type="Proteomes" id="UP000269396"/>
    </source>
</evidence>
<evidence type="ECO:0000256" key="3">
    <source>
        <dbReference type="ARBA" id="ARBA00023242"/>
    </source>
</evidence>
<evidence type="ECO:0000313" key="7">
    <source>
        <dbReference type="EMBL" id="VDP72996.1"/>
    </source>
</evidence>
<dbReference type="InterPro" id="IPR004274">
    <property type="entry name" value="FCP1_dom"/>
</dbReference>